<sequence length="413" mass="50108">MNNYHITENDIIFEYYLIALNKVNFWFSKKIAKCYNDIIKFMDCLTFYQTANEQDEICDDKKIDNFNKEIVNLEKYKDFVELTKNHRKMKNFNTNYELANRYTKNKEYKFALKTYLKLMHCDHESIVNADKLSELNYNIGYCYEKLNNKKDAIKYFSSSDDQKAIKYLAKYYYGENRFKKAIEYFEKIIDIDDESLFKLARSYYRKSNYNRAISIYQELIKRENVKSNRYNNLAECYSKIKNYNHAEKYFLTAINKGNNISLYNIAKMYNNVKQYDKAKKYLFMAIKKKFYCEKNESAIFKLYIQLHKQEDICDLEYIYSKELYCFGSKKKYDTRRNTVVNAILKIYEKTKKINNQKVYCDIMRAKLKDKISSYKIMQFNQEYDDIMTTFTDLIKENKPSFSDKYYDTLVVFF</sequence>
<protein>
    <submittedName>
        <fullName evidence="4">TPR repeat protein</fullName>
    </submittedName>
</protein>
<dbReference type="EMBL" id="KY684083">
    <property type="protein sequence ID" value="ARF08168.1"/>
    <property type="molecule type" value="Genomic_DNA"/>
</dbReference>
<evidence type="ECO:0000256" key="1">
    <source>
        <dbReference type="ARBA" id="ARBA00022737"/>
    </source>
</evidence>
<dbReference type="SUPFAM" id="SSF48452">
    <property type="entry name" value="TPR-like"/>
    <property type="match status" value="2"/>
</dbReference>
<reference evidence="4" key="1">
    <citation type="journal article" date="2017" name="Science">
        <title>Giant viruses with an expanded complement of translation system components.</title>
        <authorList>
            <person name="Schulz F."/>
            <person name="Yutin N."/>
            <person name="Ivanova N.N."/>
            <person name="Ortega D.R."/>
            <person name="Lee T.K."/>
            <person name="Vierheilig J."/>
            <person name="Daims H."/>
            <person name="Horn M."/>
            <person name="Wagner M."/>
            <person name="Jensen G.J."/>
            <person name="Kyrpides N.C."/>
            <person name="Koonin E.V."/>
            <person name="Woyke T."/>
        </authorList>
    </citation>
    <scope>NUCLEOTIDE SEQUENCE</scope>
    <source>
        <strain evidence="4">CTV1</strain>
    </source>
</reference>
<feature type="repeat" description="TPR" evidence="3">
    <location>
        <begin position="162"/>
        <end position="195"/>
    </location>
</feature>
<dbReference type="PANTHER" id="PTHR44186:SF1">
    <property type="entry name" value="BARDET-BIEDL SYNDROME 4 PROTEIN"/>
    <property type="match status" value="1"/>
</dbReference>
<dbReference type="Pfam" id="PF13181">
    <property type="entry name" value="TPR_8"/>
    <property type="match status" value="1"/>
</dbReference>
<evidence type="ECO:0000313" key="4">
    <source>
        <dbReference type="EMBL" id="ARF08168.1"/>
    </source>
</evidence>
<accession>A0A1V0S948</accession>
<evidence type="ECO:0000256" key="3">
    <source>
        <dbReference type="PROSITE-ProRule" id="PRU00339"/>
    </source>
</evidence>
<dbReference type="Pfam" id="PF12895">
    <property type="entry name" value="ANAPC3"/>
    <property type="match status" value="1"/>
</dbReference>
<proteinExistence type="predicted"/>
<gene>
    <name evidence="4" type="ORF">Catovirus_1_218</name>
</gene>
<organism evidence="4">
    <name type="scientific">Catovirus CTV1</name>
    <dbReference type="NCBI Taxonomy" id="1977631"/>
    <lineage>
        <taxon>Viruses</taxon>
        <taxon>Varidnaviria</taxon>
        <taxon>Bamfordvirae</taxon>
        <taxon>Nucleocytoviricota</taxon>
        <taxon>Megaviricetes</taxon>
        <taxon>Imitervirales</taxon>
        <taxon>Mimiviridae</taxon>
        <taxon>Klosneuvirinae</taxon>
        <taxon>Catovirus</taxon>
    </lineage>
</organism>
<keyword evidence="1" id="KW-0677">Repeat</keyword>
<name>A0A1V0S948_9VIRU</name>
<dbReference type="InterPro" id="IPR019734">
    <property type="entry name" value="TPR_rpt"/>
</dbReference>
<dbReference type="PANTHER" id="PTHR44186">
    <property type="match status" value="1"/>
</dbReference>
<dbReference type="PROSITE" id="PS50005">
    <property type="entry name" value="TPR"/>
    <property type="match status" value="1"/>
</dbReference>
<dbReference type="Gene3D" id="1.25.40.10">
    <property type="entry name" value="Tetratricopeptide repeat domain"/>
    <property type="match status" value="2"/>
</dbReference>
<keyword evidence="2 3" id="KW-0802">TPR repeat</keyword>
<evidence type="ECO:0000256" key="2">
    <source>
        <dbReference type="ARBA" id="ARBA00022803"/>
    </source>
</evidence>
<dbReference type="SMART" id="SM00028">
    <property type="entry name" value="TPR"/>
    <property type="match status" value="6"/>
</dbReference>
<dbReference type="InterPro" id="IPR011990">
    <property type="entry name" value="TPR-like_helical_dom_sf"/>
</dbReference>